<sequence>MALPSDKQNLSDYFSVSGARLLLSRYAGFPEVIPDDPSKWRADLFPMMRGIWNSQVSGGRSIYEISAELRRAADLFEQHPDGSHRSLKNLPKSESESNTPTTYRQIADYAEQWLSPLSGEDLYAVPMTSRELHLRFPRLDHILPIYFGQDGVAVSDDMQDATAEEGIRMYISETHPQCPWQLPGAVAECSEALTLFHTEEQLDYFFSYVVHGGSSSEDFTDFFPLFIRLCTEHLKEAHSPLWQWPER</sequence>
<dbReference type="AlphaFoldDB" id="A0AB39M9G6"/>
<feature type="region of interest" description="Disordered" evidence="1">
    <location>
        <begin position="79"/>
        <end position="100"/>
    </location>
</feature>
<organism evidence="2">
    <name type="scientific">Streptomyces sp. R08</name>
    <dbReference type="NCBI Taxonomy" id="3238624"/>
    <lineage>
        <taxon>Bacteria</taxon>
        <taxon>Bacillati</taxon>
        <taxon>Actinomycetota</taxon>
        <taxon>Actinomycetes</taxon>
        <taxon>Kitasatosporales</taxon>
        <taxon>Streptomycetaceae</taxon>
        <taxon>Streptomyces</taxon>
    </lineage>
</organism>
<reference evidence="2" key="1">
    <citation type="submission" date="2024-07" db="EMBL/GenBank/DDBJ databases">
        <authorList>
            <person name="Yu S.T."/>
        </authorList>
    </citation>
    <scope>NUCLEOTIDE SEQUENCE</scope>
    <source>
        <strain evidence="2">R08</strain>
    </source>
</reference>
<proteinExistence type="predicted"/>
<protein>
    <submittedName>
        <fullName evidence="2">Uncharacterized protein</fullName>
    </submittedName>
</protein>
<name>A0AB39M9G6_9ACTN</name>
<evidence type="ECO:0000256" key="1">
    <source>
        <dbReference type="SAM" id="MobiDB-lite"/>
    </source>
</evidence>
<dbReference type="RefSeq" id="WP_369189106.1">
    <property type="nucleotide sequence ID" value="NZ_CP163431.1"/>
</dbReference>
<gene>
    <name evidence="2" type="ORF">AB5J58_24615</name>
</gene>
<evidence type="ECO:0000313" key="2">
    <source>
        <dbReference type="EMBL" id="XDQ03136.1"/>
    </source>
</evidence>
<dbReference type="EMBL" id="CP163431">
    <property type="protein sequence ID" value="XDQ03136.1"/>
    <property type="molecule type" value="Genomic_DNA"/>
</dbReference>
<accession>A0AB39M9G6</accession>